<accession>A0A1A8Z028</accession>
<evidence type="ECO:0000256" key="4">
    <source>
        <dbReference type="ARBA" id="ARBA00022984"/>
    </source>
</evidence>
<proteinExistence type="predicted"/>
<dbReference type="InterPro" id="IPR041280">
    <property type="entry name" value="Big_10"/>
</dbReference>
<dbReference type="SUPFAM" id="SSF141523">
    <property type="entry name" value="L,D-transpeptidase catalytic domain-like"/>
    <property type="match status" value="1"/>
</dbReference>
<dbReference type="CDD" id="cd13432">
    <property type="entry name" value="LDT_IgD_like_2"/>
    <property type="match status" value="1"/>
</dbReference>
<keyword evidence="6 7" id="KW-0961">Cell wall biogenesis/degradation</keyword>
<keyword evidence="3 7" id="KW-0133">Cell shape</keyword>
<sequence>MAVIRHDVRQARENGVGMGRFARAGAMMGVLVLTASLALTGCGDDQKKPAFVAGGQQADPADSASATTPAATTDGSTGEPAQPDVQPLRVNPADGSDRRPVSSEISATIPGGGTVSKVVLTAANGTAVQGRMRRDGSSWVPSAPLKYATRYTATVSGTGTDGRTHEGTSTFTTMAKPKSMIGSGLYLFTGKTYGVAMPVVAEFSPGIPKKDRAAVQQRMFVQTDPPQPGAWHWVDNGTQAYYRAPEYWKTGTTITVRLALAGIPLSNGRYGNVDRSATAKIGRAFEMKVDNATKKMSVYENGSLIRTLPVSLGKKSTPSSSGTLVVMEKKESTVFDTRDEPDARNRYVTKIDFAQRITWGGEYIHAAPWSEGVQGRQNVSHGCVNVSMANGRWLFGQTLVGDPITVKGTERKLAPGNGWTAWNMSWSQFVAGSALPVPDGGAEPAF</sequence>
<dbReference type="InterPro" id="IPR038063">
    <property type="entry name" value="Transpep_catalytic_dom"/>
</dbReference>
<dbReference type="GO" id="GO:0016746">
    <property type="term" value="F:acyltransferase activity"/>
    <property type="evidence" value="ECO:0007669"/>
    <property type="project" value="UniProtKB-KW"/>
</dbReference>
<feature type="transmembrane region" description="Helical" evidence="9">
    <location>
        <begin position="21"/>
        <end position="39"/>
    </location>
</feature>
<dbReference type="GO" id="GO:0071972">
    <property type="term" value="F:peptidoglycan L,D-transpeptidase activity"/>
    <property type="evidence" value="ECO:0007669"/>
    <property type="project" value="TreeGrafter"/>
</dbReference>
<evidence type="ECO:0000259" key="10">
    <source>
        <dbReference type="PROSITE" id="PS52029"/>
    </source>
</evidence>
<evidence type="ECO:0000256" key="6">
    <source>
        <dbReference type="ARBA" id="ARBA00023316"/>
    </source>
</evidence>
<dbReference type="InterPro" id="IPR050979">
    <property type="entry name" value="LD-transpeptidase"/>
</dbReference>
<feature type="domain" description="L,D-TPase catalytic" evidence="10">
    <location>
        <begin position="285"/>
        <end position="407"/>
    </location>
</feature>
<evidence type="ECO:0000313" key="11">
    <source>
        <dbReference type="EMBL" id="SBT37077.1"/>
    </source>
</evidence>
<keyword evidence="12" id="KW-1185">Reference proteome</keyword>
<reference evidence="11 12" key="1">
    <citation type="submission" date="2016-06" db="EMBL/GenBank/DDBJ databases">
        <authorList>
            <person name="Kjaerup R.B."/>
            <person name="Dalgaard T.S."/>
            <person name="Juul-Madsen H.R."/>
        </authorList>
    </citation>
    <scope>NUCLEOTIDE SEQUENCE [LARGE SCALE GENOMIC DNA]</scope>
    <source>
        <strain evidence="11 12">DSM 45248</strain>
    </source>
</reference>
<evidence type="ECO:0000313" key="12">
    <source>
        <dbReference type="Proteomes" id="UP000198765"/>
    </source>
</evidence>
<organism evidence="11 12">
    <name type="scientific">Micromonospora narathiwatensis</name>
    <dbReference type="NCBI Taxonomy" id="299146"/>
    <lineage>
        <taxon>Bacteria</taxon>
        <taxon>Bacillati</taxon>
        <taxon>Actinomycetota</taxon>
        <taxon>Actinomycetes</taxon>
        <taxon>Micromonosporales</taxon>
        <taxon>Micromonosporaceae</taxon>
        <taxon>Micromonospora</taxon>
    </lineage>
</organism>
<feature type="region of interest" description="Disordered" evidence="8">
    <location>
        <begin position="50"/>
        <end position="108"/>
    </location>
</feature>
<evidence type="ECO:0000256" key="7">
    <source>
        <dbReference type="PROSITE-ProRule" id="PRU01373"/>
    </source>
</evidence>
<dbReference type="InterPro" id="IPR005490">
    <property type="entry name" value="LD_TPept_cat_dom"/>
</dbReference>
<evidence type="ECO:0000256" key="9">
    <source>
        <dbReference type="SAM" id="Phobius"/>
    </source>
</evidence>
<dbReference type="GO" id="GO:0008360">
    <property type="term" value="P:regulation of cell shape"/>
    <property type="evidence" value="ECO:0007669"/>
    <property type="project" value="UniProtKB-UniRule"/>
</dbReference>
<dbReference type="PATRIC" id="fig|299146.4.peg.22"/>
<comment type="pathway">
    <text evidence="1 7">Cell wall biogenesis; peptidoglycan biosynthesis.</text>
</comment>
<dbReference type="Proteomes" id="UP000198765">
    <property type="component" value="Chromosome I"/>
</dbReference>
<dbReference type="Pfam" id="PF17964">
    <property type="entry name" value="Big_10"/>
    <property type="match status" value="1"/>
</dbReference>
<feature type="compositionally biased region" description="Low complexity" evidence="8">
    <location>
        <begin position="58"/>
        <end position="78"/>
    </location>
</feature>
<dbReference type="AlphaFoldDB" id="A0A1A8Z028"/>
<keyword evidence="2" id="KW-0808">Transferase</keyword>
<dbReference type="UniPathway" id="UPA00219"/>
<dbReference type="Pfam" id="PF03734">
    <property type="entry name" value="YkuD"/>
    <property type="match status" value="1"/>
</dbReference>
<dbReference type="Gene3D" id="2.60.40.3710">
    <property type="match status" value="1"/>
</dbReference>
<dbReference type="GO" id="GO:0071555">
    <property type="term" value="P:cell wall organization"/>
    <property type="evidence" value="ECO:0007669"/>
    <property type="project" value="UniProtKB-UniRule"/>
</dbReference>
<keyword evidence="9" id="KW-0812">Transmembrane</keyword>
<evidence type="ECO:0000256" key="8">
    <source>
        <dbReference type="SAM" id="MobiDB-lite"/>
    </source>
</evidence>
<gene>
    <name evidence="11" type="ORF">GA0070621_0023</name>
</gene>
<evidence type="ECO:0000256" key="3">
    <source>
        <dbReference type="ARBA" id="ARBA00022960"/>
    </source>
</evidence>
<dbReference type="EMBL" id="LT594324">
    <property type="protein sequence ID" value="SBT37077.1"/>
    <property type="molecule type" value="Genomic_DNA"/>
</dbReference>
<dbReference type="PANTHER" id="PTHR30582:SF2">
    <property type="entry name" value="L,D-TRANSPEPTIDASE YCIB-RELATED"/>
    <property type="match status" value="1"/>
</dbReference>
<keyword evidence="9" id="KW-1133">Transmembrane helix</keyword>
<dbReference type="CDD" id="cd16913">
    <property type="entry name" value="YkuD_like"/>
    <property type="match status" value="1"/>
</dbReference>
<evidence type="ECO:0000256" key="5">
    <source>
        <dbReference type="ARBA" id="ARBA00023315"/>
    </source>
</evidence>
<dbReference type="GO" id="GO:0018104">
    <property type="term" value="P:peptidoglycan-protein cross-linking"/>
    <property type="evidence" value="ECO:0007669"/>
    <property type="project" value="TreeGrafter"/>
</dbReference>
<protein>
    <submittedName>
        <fullName evidence="11">Lipoprotein-anchoring transpeptidase ErfK/SrfK</fullName>
    </submittedName>
</protein>
<feature type="active site" description="Nucleophile" evidence="7">
    <location>
        <position position="383"/>
    </location>
</feature>
<dbReference type="GO" id="GO:0005576">
    <property type="term" value="C:extracellular region"/>
    <property type="evidence" value="ECO:0007669"/>
    <property type="project" value="TreeGrafter"/>
</dbReference>
<name>A0A1A8Z028_9ACTN</name>
<keyword evidence="5" id="KW-0012">Acyltransferase</keyword>
<keyword evidence="4 7" id="KW-0573">Peptidoglycan synthesis</keyword>
<dbReference type="PROSITE" id="PS52029">
    <property type="entry name" value="LD_TPASE"/>
    <property type="match status" value="1"/>
</dbReference>
<keyword evidence="9" id="KW-0472">Membrane</keyword>
<dbReference type="Gene3D" id="2.40.440.10">
    <property type="entry name" value="L,D-transpeptidase catalytic domain-like"/>
    <property type="match status" value="1"/>
</dbReference>
<dbReference type="PANTHER" id="PTHR30582">
    <property type="entry name" value="L,D-TRANSPEPTIDASE"/>
    <property type="match status" value="1"/>
</dbReference>
<evidence type="ECO:0000256" key="2">
    <source>
        <dbReference type="ARBA" id="ARBA00022679"/>
    </source>
</evidence>
<evidence type="ECO:0000256" key="1">
    <source>
        <dbReference type="ARBA" id="ARBA00004752"/>
    </source>
</evidence>
<keyword evidence="11" id="KW-0449">Lipoprotein</keyword>
<dbReference type="Gene3D" id="2.60.40.3780">
    <property type="match status" value="1"/>
</dbReference>
<feature type="active site" description="Proton donor/acceptor" evidence="7">
    <location>
        <position position="365"/>
    </location>
</feature>